<evidence type="ECO:0000313" key="2">
    <source>
        <dbReference type="Proteomes" id="UP000049855"/>
    </source>
</evidence>
<proteinExistence type="predicted"/>
<protein>
    <submittedName>
        <fullName evidence="1">Uncharacterized protein</fullName>
    </submittedName>
</protein>
<dbReference type="EMBL" id="CTRP01000004">
    <property type="protein sequence ID" value="CQR71252.1"/>
    <property type="molecule type" value="Genomic_DNA"/>
</dbReference>
<accession>A0A0U1KUZ1</accession>
<gene>
    <name evidence="1" type="ORF">SpAn4DRAFT_3757</name>
</gene>
<reference evidence="2" key="1">
    <citation type="submission" date="2015-03" db="EMBL/GenBank/DDBJ databases">
        <authorList>
            <person name="Nijsse Bart"/>
        </authorList>
    </citation>
    <scope>NUCLEOTIDE SEQUENCE [LARGE SCALE GENOMIC DNA]</scope>
</reference>
<evidence type="ECO:0000313" key="1">
    <source>
        <dbReference type="EMBL" id="CQR71252.1"/>
    </source>
</evidence>
<name>A0A0U1KUZ1_9FIRM</name>
<organism evidence="1 2">
    <name type="scientific">Sporomusa ovata</name>
    <dbReference type="NCBI Taxonomy" id="2378"/>
    <lineage>
        <taxon>Bacteria</taxon>
        <taxon>Bacillati</taxon>
        <taxon>Bacillota</taxon>
        <taxon>Negativicutes</taxon>
        <taxon>Selenomonadales</taxon>
        <taxon>Sporomusaceae</taxon>
        <taxon>Sporomusa</taxon>
    </lineage>
</organism>
<dbReference type="AlphaFoldDB" id="A0A0U1KUZ1"/>
<keyword evidence="2" id="KW-1185">Reference proteome</keyword>
<dbReference type="Proteomes" id="UP000049855">
    <property type="component" value="Unassembled WGS sequence"/>
</dbReference>
<sequence length="40" mass="4783">MPVMVKEQIHNATSIDFIRQRTKNFTFLKAKLFYLVVPQE</sequence>